<organism evidence="1 2">
    <name type="scientific">Vigna unguiculata</name>
    <name type="common">Cowpea</name>
    <dbReference type="NCBI Taxonomy" id="3917"/>
    <lineage>
        <taxon>Eukaryota</taxon>
        <taxon>Viridiplantae</taxon>
        <taxon>Streptophyta</taxon>
        <taxon>Embryophyta</taxon>
        <taxon>Tracheophyta</taxon>
        <taxon>Spermatophyta</taxon>
        <taxon>Magnoliopsida</taxon>
        <taxon>eudicotyledons</taxon>
        <taxon>Gunneridae</taxon>
        <taxon>Pentapetalae</taxon>
        <taxon>rosids</taxon>
        <taxon>fabids</taxon>
        <taxon>Fabales</taxon>
        <taxon>Fabaceae</taxon>
        <taxon>Papilionoideae</taxon>
        <taxon>50 kb inversion clade</taxon>
        <taxon>NPAAA clade</taxon>
        <taxon>indigoferoid/millettioid clade</taxon>
        <taxon>Phaseoleae</taxon>
        <taxon>Vigna</taxon>
    </lineage>
</organism>
<dbReference type="AlphaFoldDB" id="A0A4D6MJ86"/>
<proteinExistence type="predicted"/>
<dbReference type="Proteomes" id="UP000501690">
    <property type="component" value="Linkage Group LG7"/>
</dbReference>
<keyword evidence="2" id="KW-1185">Reference proteome</keyword>
<evidence type="ECO:0000313" key="2">
    <source>
        <dbReference type="Proteomes" id="UP000501690"/>
    </source>
</evidence>
<gene>
    <name evidence="1" type="ORF">DEO72_LG7g2340</name>
</gene>
<dbReference type="EMBL" id="CP039351">
    <property type="protein sequence ID" value="QCE01048.1"/>
    <property type="molecule type" value="Genomic_DNA"/>
</dbReference>
<name>A0A4D6MJ86_VIGUN</name>
<accession>A0A4D6MJ86</accession>
<reference evidence="1 2" key="1">
    <citation type="submission" date="2019-04" db="EMBL/GenBank/DDBJ databases">
        <title>An improved genome assembly and genetic linkage map for asparagus bean, Vigna unguiculata ssp. sesquipedialis.</title>
        <authorList>
            <person name="Xia Q."/>
            <person name="Zhang R."/>
            <person name="Dong Y."/>
        </authorList>
    </citation>
    <scope>NUCLEOTIDE SEQUENCE [LARGE SCALE GENOMIC DNA]</scope>
    <source>
        <tissue evidence="1">Leaf</tissue>
    </source>
</reference>
<sequence length="49" mass="4878">MANSSQLKVTEGEELIDSTGEMGLAATVGMGGAAMGSGGAYDCVWVPDI</sequence>
<evidence type="ECO:0000313" key="1">
    <source>
        <dbReference type="EMBL" id="QCE01048.1"/>
    </source>
</evidence>
<protein>
    <submittedName>
        <fullName evidence="1">Uncharacterized protein</fullName>
    </submittedName>
</protein>